<sequence>MQKSPNYTLYFWLVTIGLVIAKVIFTLRPEIDLFTEEAQYWLWSQNMAWHYYSKPPLVAVLNYVSTAILGNTELGVRINAIALGIGMSWITFLFGRHLYSSQIGFWSAMILQAMPMWWLASTFHMTDTSLTFFWGLSIYLAYRGLESGKSSWWIWAGAATALGLMAKIVMILIFPFLLFFLFYNRTWKSQHKNYILYVTISLLGFIPAMVWNWQNDFDTFKHLAALSGGGKSEAFDAGKAFSRFFEYLGGQFVMISVLLLPIFGAAFRKAVKSKDMVKIYLLLPALMSWAAFAGLSFLTTIEVNWPVFAYGSLAILMAAWISEQSLIWQRFRNWAIGLSIILPLVFLLPDFTFLKSIPVIKNAEKSAFRRMSGYEPLADRLVALRDSLGVKDAFVFSETYHMASELSFYLPEHPQTYMLNMGARKNQFDLWPGLEQFVGTGKVGIFVSWNYDSPGEFADFQDLIYEEELPISFRDESFRVAKIQVWRKLLVFNPYVSETY</sequence>
<feature type="transmembrane region" description="Helical" evidence="8">
    <location>
        <begin position="7"/>
        <end position="25"/>
    </location>
</feature>
<accession>A0A2W7RHD9</accession>
<dbReference type="Pfam" id="PF13231">
    <property type="entry name" value="PMT_2"/>
    <property type="match status" value="1"/>
</dbReference>
<feature type="transmembrane region" description="Helical" evidence="8">
    <location>
        <begin position="74"/>
        <end position="95"/>
    </location>
</feature>
<keyword evidence="2" id="KW-1003">Cell membrane</keyword>
<feature type="transmembrane region" description="Helical" evidence="8">
    <location>
        <begin position="248"/>
        <end position="267"/>
    </location>
</feature>
<proteinExistence type="predicted"/>
<evidence type="ECO:0000256" key="7">
    <source>
        <dbReference type="ARBA" id="ARBA00023136"/>
    </source>
</evidence>
<dbReference type="RefSeq" id="WP_086499596.1">
    <property type="nucleotide sequence ID" value="NZ_MSSV01000003.1"/>
</dbReference>
<dbReference type="PANTHER" id="PTHR33908">
    <property type="entry name" value="MANNOSYLTRANSFERASE YKCB-RELATED"/>
    <property type="match status" value="1"/>
</dbReference>
<evidence type="ECO:0000256" key="2">
    <source>
        <dbReference type="ARBA" id="ARBA00022475"/>
    </source>
</evidence>
<dbReference type="Proteomes" id="UP000321927">
    <property type="component" value="Unassembled WGS sequence"/>
</dbReference>
<dbReference type="Proteomes" id="UP000249115">
    <property type="component" value="Unassembled WGS sequence"/>
</dbReference>
<feature type="transmembrane region" description="Helical" evidence="8">
    <location>
        <begin position="279"/>
        <end position="299"/>
    </location>
</feature>
<feature type="transmembrane region" description="Helical" evidence="8">
    <location>
        <begin position="194"/>
        <end position="213"/>
    </location>
</feature>
<feature type="domain" description="Glycosyltransferase RgtA/B/C/D-like" evidence="9">
    <location>
        <begin position="53"/>
        <end position="211"/>
    </location>
</feature>
<evidence type="ECO:0000313" key="11">
    <source>
        <dbReference type="EMBL" id="TXD78477.1"/>
    </source>
</evidence>
<evidence type="ECO:0000256" key="5">
    <source>
        <dbReference type="ARBA" id="ARBA00022692"/>
    </source>
</evidence>
<evidence type="ECO:0000313" key="12">
    <source>
        <dbReference type="Proteomes" id="UP000249115"/>
    </source>
</evidence>
<comment type="subcellular location">
    <subcellularLocation>
        <location evidence="1">Cell membrane</location>
        <topology evidence="1">Multi-pass membrane protein</topology>
    </subcellularLocation>
</comment>
<dbReference type="PANTHER" id="PTHR33908:SF11">
    <property type="entry name" value="MEMBRANE PROTEIN"/>
    <property type="match status" value="1"/>
</dbReference>
<feature type="transmembrane region" description="Helical" evidence="8">
    <location>
        <begin position="305"/>
        <end position="322"/>
    </location>
</feature>
<evidence type="ECO:0000256" key="4">
    <source>
        <dbReference type="ARBA" id="ARBA00022679"/>
    </source>
</evidence>
<reference evidence="10 12" key="1">
    <citation type="submission" date="2018-06" db="EMBL/GenBank/DDBJ databases">
        <title>Genomic Encyclopedia of Archaeal and Bacterial Type Strains, Phase II (KMG-II): from individual species to whole genera.</title>
        <authorList>
            <person name="Goeker M."/>
        </authorList>
    </citation>
    <scope>NUCLEOTIDE SEQUENCE [LARGE SCALE GENOMIC DNA]</scope>
    <source>
        <strain evidence="10 12">DSM 22686</strain>
    </source>
</reference>
<keyword evidence="4 10" id="KW-0808">Transferase</keyword>
<dbReference type="GO" id="GO:0016763">
    <property type="term" value="F:pentosyltransferase activity"/>
    <property type="evidence" value="ECO:0007669"/>
    <property type="project" value="TreeGrafter"/>
</dbReference>
<protein>
    <submittedName>
        <fullName evidence="10">Dolichyl-phosphate-mannose-protein mannosyltransferase</fullName>
    </submittedName>
</protein>
<keyword evidence="13" id="KW-1185">Reference proteome</keyword>
<keyword evidence="3 10" id="KW-0328">Glycosyltransferase</keyword>
<feature type="transmembrane region" description="Helical" evidence="8">
    <location>
        <begin position="152"/>
        <end position="182"/>
    </location>
</feature>
<evidence type="ECO:0000313" key="10">
    <source>
        <dbReference type="EMBL" id="PZX59814.1"/>
    </source>
</evidence>
<dbReference type="InterPro" id="IPR038731">
    <property type="entry name" value="RgtA/B/C-like"/>
</dbReference>
<evidence type="ECO:0000256" key="6">
    <source>
        <dbReference type="ARBA" id="ARBA00022989"/>
    </source>
</evidence>
<dbReference type="EMBL" id="QKZU01000003">
    <property type="protein sequence ID" value="PZX59814.1"/>
    <property type="molecule type" value="Genomic_DNA"/>
</dbReference>
<evidence type="ECO:0000256" key="3">
    <source>
        <dbReference type="ARBA" id="ARBA00022676"/>
    </source>
</evidence>
<keyword evidence="6 8" id="KW-1133">Transmembrane helix</keyword>
<evidence type="ECO:0000256" key="8">
    <source>
        <dbReference type="SAM" id="Phobius"/>
    </source>
</evidence>
<reference evidence="11 13" key="2">
    <citation type="submission" date="2019-08" db="EMBL/GenBank/DDBJ databases">
        <title>Genome of Algoriphagus ratkowskyi IC026.</title>
        <authorList>
            <person name="Bowman J.P."/>
        </authorList>
    </citation>
    <scope>NUCLEOTIDE SEQUENCE [LARGE SCALE GENOMIC DNA]</scope>
    <source>
        <strain evidence="11 13">IC026</strain>
    </source>
</reference>
<dbReference type="OrthoDB" id="9813729at2"/>
<name>A0A2W7RHD9_9BACT</name>
<evidence type="ECO:0000256" key="1">
    <source>
        <dbReference type="ARBA" id="ARBA00004651"/>
    </source>
</evidence>
<evidence type="ECO:0000313" key="13">
    <source>
        <dbReference type="Proteomes" id="UP000321927"/>
    </source>
</evidence>
<gene>
    <name evidence="11" type="ORF">ESW18_06705</name>
    <name evidence="10" type="ORF">LV84_01023</name>
</gene>
<feature type="transmembrane region" description="Helical" evidence="8">
    <location>
        <begin position="116"/>
        <end position="140"/>
    </location>
</feature>
<comment type="caution">
    <text evidence="10">The sequence shown here is derived from an EMBL/GenBank/DDBJ whole genome shotgun (WGS) entry which is preliminary data.</text>
</comment>
<dbReference type="InterPro" id="IPR050297">
    <property type="entry name" value="LipidA_mod_glycosyltrf_83"/>
</dbReference>
<dbReference type="GO" id="GO:0005886">
    <property type="term" value="C:plasma membrane"/>
    <property type="evidence" value="ECO:0007669"/>
    <property type="project" value="UniProtKB-SubCell"/>
</dbReference>
<keyword evidence="7 8" id="KW-0472">Membrane</keyword>
<keyword evidence="5 8" id="KW-0812">Transmembrane</keyword>
<dbReference type="GO" id="GO:0009103">
    <property type="term" value="P:lipopolysaccharide biosynthetic process"/>
    <property type="evidence" value="ECO:0007669"/>
    <property type="project" value="UniProtKB-ARBA"/>
</dbReference>
<feature type="transmembrane region" description="Helical" evidence="8">
    <location>
        <begin position="334"/>
        <end position="354"/>
    </location>
</feature>
<dbReference type="EMBL" id="VORV01000004">
    <property type="protein sequence ID" value="TXD78477.1"/>
    <property type="molecule type" value="Genomic_DNA"/>
</dbReference>
<organism evidence="10 12">
    <name type="scientific">Algoriphagus ratkowskyi</name>
    <dbReference type="NCBI Taxonomy" id="57028"/>
    <lineage>
        <taxon>Bacteria</taxon>
        <taxon>Pseudomonadati</taxon>
        <taxon>Bacteroidota</taxon>
        <taxon>Cytophagia</taxon>
        <taxon>Cytophagales</taxon>
        <taxon>Cyclobacteriaceae</taxon>
        <taxon>Algoriphagus</taxon>
    </lineage>
</organism>
<dbReference type="AlphaFoldDB" id="A0A2W7RHD9"/>
<evidence type="ECO:0000259" key="9">
    <source>
        <dbReference type="Pfam" id="PF13231"/>
    </source>
</evidence>